<keyword evidence="3" id="KW-1185">Reference proteome</keyword>
<gene>
    <name evidence="2" type="ORF">GCM10008943_03370</name>
</gene>
<dbReference type="Gene3D" id="1.10.1750.10">
    <property type="match status" value="1"/>
</dbReference>
<accession>A0ABP3QPJ6</accession>
<name>A0ABP3QPJ6_9HYPH</name>
<dbReference type="SUPFAM" id="SSF48295">
    <property type="entry name" value="TrpR-like"/>
    <property type="match status" value="1"/>
</dbReference>
<proteinExistence type="predicted"/>
<dbReference type="EMBL" id="BAAADE010000001">
    <property type="protein sequence ID" value="GAA0591660.1"/>
    <property type="molecule type" value="Genomic_DNA"/>
</dbReference>
<comment type="caution">
    <text evidence="2">The sequence shown here is derived from an EMBL/GenBank/DDBJ whole genome shotgun (WGS) entry which is preliminary data.</text>
</comment>
<evidence type="ECO:0000313" key="3">
    <source>
        <dbReference type="Proteomes" id="UP001424441"/>
    </source>
</evidence>
<evidence type="ECO:0000259" key="1">
    <source>
        <dbReference type="SMART" id="SM00760"/>
    </source>
</evidence>
<dbReference type="CDD" id="cd06571">
    <property type="entry name" value="Bac_DnaA_C"/>
    <property type="match status" value="1"/>
</dbReference>
<dbReference type="RefSeq" id="WP_343800450.1">
    <property type="nucleotide sequence ID" value="NZ_BAAADE010000001.1"/>
</dbReference>
<feature type="domain" description="Chromosomal replication initiator DnaA C-terminal" evidence="1">
    <location>
        <begin position="49"/>
        <end position="118"/>
    </location>
</feature>
<dbReference type="Proteomes" id="UP001424441">
    <property type="component" value="Unassembled WGS sequence"/>
</dbReference>
<dbReference type="SMART" id="SM00760">
    <property type="entry name" value="Bac_DnaA_C"/>
    <property type="match status" value="1"/>
</dbReference>
<reference evidence="3" key="1">
    <citation type="journal article" date="2019" name="Int. J. Syst. Evol. Microbiol.">
        <title>The Global Catalogue of Microorganisms (GCM) 10K type strain sequencing project: providing services to taxonomists for standard genome sequencing and annotation.</title>
        <authorList>
            <consortium name="The Broad Institute Genomics Platform"/>
            <consortium name="The Broad Institute Genome Sequencing Center for Infectious Disease"/>
            <person name="Wu L."/>
            <person name="Ma J."/>
        </authorList>
    </citation>
    <scope>NUCLEOTIDE SEQUENCE [LARGE SCALE GENOMIC DNA]</scope>
    <source>
        <strain evidence="3">JCM 15115</strain>
    </source>
</reference>
<dbReference type="Pfam" id="PF08299">
    <property type="entry name" value="Bac_DnaA_C"/>
    <property type="match status" value="1"/>
</dbReference>
<dbReference type="NCBIfam" id="NF004686">
    <property type="entry name" value="PRK06030.1-1"/>
    <property type="match status" value="1"/>
</dbReference>
<protein>
    <recommendedName>
        <fullName evidence="1">Chromosomal replication initiator DnaA C-terminal domain-containing protein</fullName>
    </recommendedName>
</protein>
<dbReference type="InterPro" id="IPR013159">
    <property type="entry name" value="DnaA_C"/>
</dbReference>
<sequence length="150" mass="16951">MSFQISGVIRVQAEAYQALEMIAARQIRPVRLDNLKKRSTRFKKTALEICDGLIDLLSDAFGVSGSEIRNSVRGTKEIARIRQIGMYVAHTMFSMPMTTVAAGFGRDRSTVMYACHQIENMRDDIEFDQIVHSFERIVAVAFSMQGRAKK</sequence>
<dbReference type="InterPro" id="IPR010921">
    <property type="entry name" value="Trp_repressor/repl_initiator"/>
</dbReference>
<organism evidence="2 3">
    <name type="scientific">Paenochrobactrum glaciei</name>
    <dbReference type="NCBI Taxonomy" id="486407"/>
    <lineage>
        <taxon>Bacteria</taxon>
        <taxon>Pseudomonadati</taxon>
        <taxon>Pseudomonadota</taxon>
        <taxon>Alphaproteobacteria</taxon>
        <taxon>Hyphomicrobiales</taxon>
        <taxon>Brucellaceae</taxon>
        <taxon>Paenochrobactrum</taxon>
    </lineage>
</organism>
<evidence type="ECO:0000313" key="2">
    <source>
        <dbReference type="EMBL" id="GAA0591660.1"/>
    </source>
</evidence>